<dbReference type="Pfam" id="PF13564">
    <property type="entry name" value="DoxX_2"/>
    <property type="match status" value="1"/>
</dbReference>
<evidence type="ECO:0000313" key="6">
    <source>
        <dbReference type="EMBL" id="ACT96574.1"/>
    </source>
</evidence>
<sequence length="171" mass="18803">MAQMPPNTAVFTQRLPLRHLLVLYHSIKQNLYKPEEIMEATFVTQDTKPRTDKVAIIGKIISILCILFLLVDAVMKVIEHPLSMEGSVALGWPADQVQSIGIALLVSTILYIIPRTAILGAILITGYLGGAIAVMVMAKQSLSFAATLGVLVWAGMYLRDAQLRAMIPFRK</sequence>
<keyword evidence="3 5" id="KW-1133">Transmembrane helix</keyword>
<evidence type="ECO:0000256" key="4">
    <source>
        <dbReference type="ARBA" id="ARBA00023136"/>
    </source>
</evidence>
<dbReference type="AlphaFoldDB" id="C6VU92"/>
<dbReference type="InterPro" id="IPR032808">
    <property type="entry name" value="DoxX"/>
</dbReference>
<keyword evidence="7" id="KW-1185">Reference proteome</keyword>
<comment type="subcellular location">
    <subcellularLocation>
        <location evidence="1">Membrane</location>
        <topology evidence="1">Multi-pass membrane protein</topology>
    </subcellularLocation>
</comment>
<evidence type="ECO:0000256" key="3">
    <source>
        <dbReference type="ARBA" id="ARBA00022989"/>
    </source>
</evidence>
<dbReference type="EMBL" id="CP001619">
    <property type="protein sequence ID" value="ACT96574.1"/>
    <property type="molecule type" value="Genomic_DNA"/>
</dbReference>
<evidence type="ECO:0000256" key="5">
    <source>
        <dbReference type="SAM" id="Phobius"/>
    </source>
</evidence>
<dbReference type="STRING" id="471854.Dfer_5381"/>
<dbReference type="KEGG" id="dfe:Dfer_5381"/>
<keyword evidence="2 5" id="KW-0812">Transmembrane</keyword>
<proteinExistence type="predicted"/>
<reference evidence="6 7" key="1">
    <citation type="journal article" date="2009" name="Stand. Genomic Sci.">
        <title>Complete genome sequence of Dyadobacter fermentans type strain (NS114).</title>
        <authorList>
            <person name="Lang E."/>
            <person name="Lapidus A."/>
            <person name="Chertkov O."/>
            <person name="Brettin T."/>
            <person name="Detter J.C."/>
            <person name="Han C."/>
            <person name="Copeland A."/>
            <person name="Glavina Del Rio T."/>
            <person name="Nolan M."/>
            <person name="Chen F."/>
            <person name="Lucas S."/>
            <person name="Tice H."/>
            <person name="Cheng J.F."/>
            <person name="Land M."/>
            <person name="Hauser L."/>
            <person name="Chang Y.J."/>
            <person name="Jeffries C.D."/>
            <person name="Kopitz M."/>
            <person name="Bruce D."/>
            <person name="Goodwin L."/>
            <person name="Pitluck S."/>
            <person name="Ovchinnikova G."/>
            <person name="Pati A."/>
            <person name="Ivanova N."/>
            <person name="Mavrommatis K."/>
            <person name="Chen A."/>
            <person name="Palaniappan K."/>
            <person name="Chain P."/>
            <person name="Bristow J."/>
            <person name="Eisen J.A."/>
            <person name="Markowitz V."/>
            <person name="Hugenholtz P."/>
            <person name="Goker M."/>
            <person name="Rohde M."/>
            <person name="Kyrpides N.C."/>
            <person name="Klenk H.P."/>
        </authorList>
    </citation>
    <scope>NUCLEOTIDE SEQUENCE [LARGE SCALE GENOMIC DNA]</scope>
    <source>
        <strain evidence="7">ATCC 700827 / DSM 18053 / CIP 107007 / KCTC 52180 / NS114</strain>
    </source>
</reference>
<feature type="transmembrane region" description="Helical" evidence="5">
    <location>
        <begin position="56"/>
        <end position="77"/>
    </location>
</feature>
<evidence type="ECO:0000256" key="2">
    <source>
        <dbReference type="ARBA" id="ARBA00022692"/>
    </source>
</evidence>
<feature type="transmembrane region" description="Helical" evidence="5">
    <location>
        <begin position="144"/>
        <end position="161"/>
    </location>
</feature>
<evidence type="ECO:0000313" key="7">
    <source>
        <dbReference type="Proteomes" id="UP000002011"/>
    </source>
</evidence>
<evidence type="ECO:0000256" key="1">
    <source>
        <dbReference type="ARBA" id="ARBA00004141"/>
    </source>
</evidence>
<keyword evidence="4 5" id="KW-0472">Membrane</keyword>
<gene>
    <name evidence="6" type="ordered locus">Dfer_5381</name>
</gene>
<dbReference type="Proteomes" id="UP000002011">
    <property type="component" value="Chromosome"/>
</dbReference>
<dbReference type="HOGENOM" id="CLU_120475_1_0_10"/>
<accession>C6VU92</accession>
<dbReference type="eggNOG" id="ENOG503306I">
    <property type="taxonomic scope" value="Bacteria"/>
</dbReference>
<dbReference type="GO" id="GO:0016020">
    <property type="term" value="C:membrane"/>
    <property type="evidence" value="ECO:0007669"/>
    <property type="project" value="UniProtKB-SubCell"/>
</dbReference>
<protein>
    <recommendedName>
        <fullName evidence="8">DoxX family protein</fullName>
    </recommendedName>
</protein>
<organism evidence="6 7">
    <name type="scientific">Dyadobacter fermentans (strain ATCC 700827 / DSM 18053 / CIP 107007 / KCTC 52180 / NS114)</name>
    <dbReference type="NCBI Taxonomy" id="471854"/>
    <lineage>
        <taxon>Bacteria</taxon>
        <taxon>Pseudomonadati</taxon>
        <taxon>Bacteroidota</taxon>
        <taxon>Cytophagia</taxon>
        <taxon>Cytophagales</taxon>
        <taxon>Spirosomataceae</taxon>
        <taxon>Dyadobacter</taxon>
    </lineage>
</organism>
<name>C6VU92_DYAFD</name>
<evidence type="ECO:0008006" key="8">
    <source>
        <dbReference type="Google" id="ProtNLM"/>
    </source>
</evidence>
<feature type="transmembrane region" description="Helical" evidence="5">
    <location>
        <begin position="97"/>
        <end position="113"/>
    </location>
</feature>
<feature type="transmembrane region" description="Helical" evidence="5">
    <location>
        <begin position="118"/>
        <end position="138"/>
    </location>
</feature>